<gene>
    <name evidence="9" type="ORF">ACFQ3U_05570</name>
</gene>
<evidence type="ECO:0000256" key="4">
    <source>
        <dbReference type="ARBA" id="ARBA00022825"/>
    </source>
</evidence>
<keyword evidence="2 5" id="KW-0645">Protease</keyword>
<dbReference type="InterPro" id="IPR000209">
    <property type="entry name" value="Peptidase_S8/S53_dom"/>
</dbReference>
<dbReference type="InterPro" id="IPR023828">
    <property type="entry name" value="Peptidase_S8_Ser-AS"/>
</dbReference>
<dbReference type="RefSeq" id="WP_382403247.1">
    <property type="nucleotide sequence ID" value="NZ_JBHTLY010000002.1"/>
</dbReference>
<dbReference type="Pfam" id="PF00082">
    <property type="entry name" value="Peptidase_S8"/>
    <property type="match status" value="1"/>
</dbReference>
<dbReference type="PANTHER" id="PTHR42884">
    <property type="entry name" value="PROPROTEIN CONVERTASE SUBTILISIN/KEXIN-RELATED"/>
    <property type="match status" value="1"/>
</dbReference>
<proteinExistence type="inferred from homology"/>
<feature type="domain" description="Peptidase S8/S53" evidence="8">
    <location>
        <begin position="63"/>
        <end position="370"/>
    </location>
</feature>
<dbReference type="EMBL" id="JBHTLY010000002">
    <property type="protein sequence ID" value="MFD1201361.1"/>
    <property type="molecule type" value="Genomic_DNA"/>
</dbReference>
<feature type="transmembrane region" description="Helical" evidence="7">
    <location>
        <begin position="445"/>
        <end position="470"/>
    </location>
</feature>
<keyword evidence="7" id="KW-1133">Transmembrane helix</keyword>
<organism evidence="9 10">
    <name type="scientific">Leucobacter albus</name>
    <dbReference type="NCBI Taxonomy" id="272210"/>
    <lineage>
        <taxon>Bacteria</taxon>
        <taxon>Bacillati</taxon>
        <taxon>Actinomycetota</taxon>
        <taxon>Actinomycetes</taxon>
        <taxon>Micrococcales</taxon>
        <taxon>Microbacteriaceae</taxon>
        <taxon>Leucobacter</taxon>
    </lineage>
</organism>
<keyword evidence="7" id="KW-0472">Membrane</keyword>
<dbReference type="PANTHER" id="PTHR42884:SF14">
    <property type="entry name" value="NEUROENDOCRINE CONVERTASE 1"/>
    <property type="match status" value="1"/>
</dbReference>
<evidence type="ECO:0000256" key="1">
    <source>
        <dbReference type="ARBA" id="ARBA00011073"/>
    </source>
</evidence>
<feature type="active site" description="Charge relay system" evidence="5">
    <location>
        <position position="115"/>
    </location>
</feature>
<evidence type="ECO:0000256" key="2">
    <source>
        <dbReference type="ARBA" id="ARBA00022670"/>
    </source>
</evidence>
<sequence length="489" mass="50001">MSRRGLAAIGAVAVGALIAVTTALPAVAVSGVGVGMSPEERAAGLWYVERLKLDELHAQGATGAGVKIAVVDAGLNPDAAELAGANITVKGAYCAYPETGEPVPAVSDDPERAAHGTDVVAMLVGNGVAADGGPGTRGIVPEAEVWFYATGVADEQGASDRAGCEKYNASAGEFYDESTLTGAPGYFLGGVGGYAAQRAVEDGADIVVHSGISADIAGWSIAMISALRAGVPLVAGTPNPDGSLDSVLALNYPYSLNGAVAVSAIDSDAKILNGGGGLRDPYWGNARGSRNLAFVSAGSAILTPSGGGAWGPAISYGTSLATPLVAGVIAMGLQKYPSATANQVLQAMIRTTGSAGLHEPKWLREEFGYGVANPSSLLAVDPAVYPDENPFVIMDVSDPRCFTREDQAEPRPTTMLGCDWAIGPDASEVWPDESLEGESEAAVPALAIVLGIGLAAAVVVVVAVWVPLLIARSRKRRIPIHQLEPQHWR</sequence>
<evidence type="ECO:0000256" key="6">
    <source>
        <dbReference type="RuleBase" id="RU003355"/>
    </source>
</evidence>
<feature type="active site" description="Charge relay system" evidence="5">
    <location>
        <position position="319"/>
    </location>
</feature>
<feature type="active site" description="Charge relay system" evidence="5">
    <location>
        <position position="72"/>
    </location>
</feature>
<dbReference type="Proteomes" id="UP001597181">
    <property type="component" value="Unassembled WGS sequence"/>
</dbReference>
<dbReference type="SUPFAM" id="SSF52743">
    <property type="entry name" value="Subtilisin-like"/>
    <property type="match status" value="1"/>
</dbReference>
<keyword evidence="10" id="KW-1185">Reference proteome</keyword>
<evidence type="ECO:0000256" key="3">
    <source>
        <dbReference type="ARBA" id="ARBA00022801"/>
    </source>
</evidence>
<keyword evidence="7" id="KW-0812">Transmembrane</keyword>
<dbReference type="Gene3D" id="3.40.50.200">
    <property type="entry name" value="Peptidase S8/S53 domain"/>
    <property type="match status" value="1"/>
</dbReference>
<keyword evidence="4 5" id="KW-0720">Serine protease</keyword>
<evidence type="ECO:0000313" key="9">
    <source>
        <dbReference type="EMBL" id="MFD1201361.1"/>
    </source>
</evidence>
<dbReference type="InterPro" id="IPR036852">
    <property type="entry name" value="Peptidase_S8/S53_dom_sf"/>
</dbReference>
<accession>A0ABW3TKX8</accession>
<reference evidence="10" key="1">
    <citation type="journal article" date="2019" name="Int. J. Syst. Evol. Microbiol.">
        <title>The Global Catalogue of Microorganisms (GCM) 10K type strain sequencing project: providing services to taxonomists for standard genome sequencing and annotation.</title>
        <authorList>
            <consortium name="The Broad Institute Genomics Platform"/>
            <consortium name="The Broad Institute Genome Sequencing Center for Infectious Disease"/>
            <person name="Wu L."/>
            <person name="Ma J."/>
        </authorList>
    </citation>
    <scope>NUCLEOTIDE SEQUENCE [LARGE SCALE GENOMIC DNA]</scope>
    <source>
        <strain evidence="10">CCUG 50213</strain>
    </source>
</reference>
<evidence type="ECO:0000256" key="7">
    <source>
        <dbReference type="SAM" id="Phobius"/>
    </source>
</evidence>
<name>A0ABW3TKX8_9MICO</name>
<evidence type="ECO:0000259" key="8">
    <source>
        <dbReference type="Pfam" id="PF00082"/>
    </source>
</evidence>
<dbReference type="InterPro" id="IPR023827">
    <property type="entry name" value="Peptidase_S8_Asp-AS"/>
</dbReference>
<evidence type="ECO:0000313" key="10">
    <source>
        <dbReference type="Proteomes" id="UP001597181"/>
    </source>
</evidence>
<keyword evidence="3 5" id="KW-0378">Hydrolase</keyword>
<protein>
    <submittedName>
        <fullName evidence="9">S8 family serine peptidase</fullName>
    </submittedName>
</protein>
<dbReference type="PROSITE" id="PS51892">
    <property type="entry name" value="SUBTILASE"/>
    <property type="match status" value="1"/>
</dbReference>
<comment type="similarity">
    <text evidence="1 5 6">Belongs to the peptidase S8 family.</text>
</comment>
<comment type="caution">
    <text evidence="9">The sequence shown here is derived from an EMBL/GenBank/DDBJ whole genome shotgun (WGS) entry which is preliminary data.</text>
</comment>
<evidence type="ECO:0000256" key="5">
    <source>
        <dbReference type="PROSITE-ProRule" id="PRU01240"/>
    </source>
</evidence>
<dbReference type="PROSITE" id="PS00138">
    <property type="entry name" value="SUBTILASE_SER"/>
    <property type="match status" value="1"/>
</dbReference>
<dbReference type="InterPro" id="IPR015500">
    <property type="entry name" value="Peptidase_S8_subtilisin-rel"/>
</dbReference>
<dbReference type="PRINTS" id="PR00723">
    <property type="entry name" value="SUBTILISIN"/>
</dbReference>
<dbReference type="PROSITE" id="PS00136">
    <property type="entry name" value="SUBTILASE_ASP"/>
    <property type="match status" value="1"/>
</dbReference>